<name>A0A7I3ZAA6_PHYPA</name>
<reference evidence="1" key="3">
    <citation type="submission" date="2020-12" db="UniProtKB">
        <authorList>
            <consortium name="EnsemblPlants"/>
        </authorList>
    </citation>
    <scope>IDENTIFICATION</scope>
</reference>
<accession>A0A7I3ZAA6</accession>
<dbReference type="EnsemblPlants" id="Pp3c7_21321V3.1">
    <property type="protein sequence ID" value="PAC:32923121.CDS.1"/>
    <property type="gene ID" value="Pp3c7_21321"/>
</dbReference>
<keyword evidence="2" id="KW-1185">Reference proteome</keyword>
<evidence type="ECO:0000313" key="1">
    <source>
        <dbReference type="EnsemblPlants" id="PAC:32923121.CDS.1"/>
    </source>
</evidence>
<organism evidence="1 2">
    <name type="scientific">Physcomitrium patens</name>
    <name type="common">Spreading-leaved earth moss</name>
    <name type="synonym">Physcomitrella patens</name>
    <dbReference type="NCBI Taxonomy" id="3218"/>
    <lineage>
        <taxon>Eukaryota</taxon>
        <taxon>Viridiplantae</taxon>
        <taxon>Streptophyta</taxon>
        <taxon>Embryophyta</taxon>
        <taxon>Bryophyta</taxon>
        <taxon>Bryophytina</taxon>
        <taxon>Bryopsida</taxon>
        <taxon>Funariidae</taxon>
        <taxon>Funariales</taxon>
        <taxon>Funariaceae</taxon>
        <taxon>Physcomitrium</taxon>
    </lineage>
</organism>
<sequence length="81" mass="9080">MVRLLLLSGFHFLITFGGRDFCHPSLVLSFTSIWNVGVLCQVLTSPVPPSCILSFGRMSCKEVRITLYCMGSLDYVLTLDY</sequence>
<protein>
    <submittedName>
        <fullName evidence="1">Uncharacterized protein</fullName>
    </submittedName>
</protein>
<evidence type="ECO:0000313" key="2">
    <source>
        <dbReference type="Proteomes" id="UP000006727"/>
    </source>
</evidence>
<dbReference type="Proteomes" id="UP000006727">
    <property type="component" value="Chromosome 7"/>
</dbReference>
<reference evidence="1 2" key="2">
    <citation type="journal article" date="2018" name="Plant J.">
        <title>The Physcomitrella patens chromosome-scale assembly reveals moss genome structure and evolution.</title>
        <authorList>
            <person name="Lang D."/>
            <person name="Ullrich K.K."/>
            <person name="Murat F."/>
            <person name="Fuchs J."/>
            <person name="Jenkins J."/>
            <person name="Haas F.B."/>
            <person name="Piednoel M."/>
            <person name="Gundlach H."/>
            <person name="Van Bel M."/>
            <person name="Meyberg R."/>
            <person name="Vives C."/>
            <person name="Morata J."/>
            <person name="Symeonidi A."/>
            <person name="Hiss M."/>
            <person name="Muchero W."/>
            <person name="Kamisugi Y."/>
            <person name="Saleh O."/>
            <person name="Blanc G."/>
            <person name="Decker E.L."/>
            <person name="van Gessel N."/>
            <person name="Grimwood J."/>
            <person name="Hayes R.D."/>
            <person name="Graham S.W."/>
            <person name="Gunter L.E."/>
            <person name="McDaniel S.F."/>
            <person name="Hoernstein S.N.W."/>
            <person name="Larsson A."/>
            <person name="Li F.W."/>
            <person name="Perroud P.F."/>
            <person name="Phillips J."/>
            <person name="Ranjan P."/>
            <person name="Rokshar D.S."/>
            <person name="Rothfels C.J."/>
            <person name="Schneider L."/>
            <person name="Shu S."/>
            <person name="Stevenson D.W."/>
            <person name="Thummler F."/>
            <person name="Tillich M."/>
            <person name="Villarreal Aguilar J.C."/>
            <person name="Widiez T."/>
            <person name="Wong G.K."/>
            <person name="Wymore A."/>
            <person name="Zhang Y."/>
            <person name="Zimmer A.D."/>
            <person name="Quatrano R.S."/>
            <person name="Mayer K.F.X."/>
            <person name="Goodstein D."/>
            <person name="Casacuberta J.M."/>
            <person name="Vandepoele K."/>
            <person name="Reski R."/>
            <person name="Cuming A.C."/>
            <person name="Tuskan G.A."/>
            <person name="Maumus F."/>
            <person name="Salse J."/>
            <person name="Schmutz J."/>
            <person name="Rensing S.A."/>
        </authorList>
    </citation>
    <scope>NUCLEOTIDE SEQUENCE [LARGE SCALE GENOMIC DNA]</scope>
    <source>
        <strain evidence="1 2">cv. Gransden 2004</strain>
    </source>
</reference>
<dbReference type="InParanoid" id="A0A7I3ZAA6"/>
<proteinExistence type="predicted"/>
<reference evidence="1 2" key="1">
    <citation type="journal article" date="2008" name="Science">
        <title>The Physcomitrella genome reveals evolutionary insights into the conquest of land by plants.</title>
        <authorList>
            <person name="Rensing S."/>
            <person name="Lang D."/>
            <person name="Zimmer A."/>
            <person name="Terry A."/>
            <person name="Salamov A."/>
            <person name="Shapiro H."/>
            <person name="Nishiyama T."/>
            <person name="Perroud P.-F."/>
            <person name="Lindquist E."/>
            <person name="Kamisugi Y."/>
            <person name="Tanahashi T."/>
            <person name="Sakakibara K."/>
            <person name="Fujita T."/>
            <person name="Oishi K."/>
            <person name="Shin-I T."/>
            <person name="Kuroki Y."/>
            <person name="Toyoda A."/>
            <person name="Suzuki Y."/>
            <person name="Hashimoto A."/>
            <person name="Yamaguchi K."/>
            <person name="Sugano A."/>
            <person name="Kohara Y."/>
            <person name="Fujiyama A."/>
            <person name="Anterola A."/>
            <person name="Aoki S."/>
            <person name="Ashton N."/>
            <person name="Barbazuk W.B."/>
            <person name="Barker E."/>
            <person name="Bennetzen J."/>
            <person name="Bezanilla M."/>
            <person name="Blankenship R."/>
            <person name="Cho S.H."/>
            <person name="Dutcher S."/>
            <person name="Estelle M."/>
            <person name="Fawcett J.A."/>
            <person name="Gundlach H."/>
            <person name="Hanada K."/>
            <person name="Heyl A."/>
            <person name="Hicks K.A."/>
            <person name="Hugh J."/>
            <person name="Lohr M."/>
            <person name="Mayer K."/>
            <person name="Melkozernov A."/>
            <person name="Murata T."/>
            <person name="Nelson D."/>
            <person name="Pils B."/>
            <person name="Prigge M."/>
            <person name="Reiss B."/>
            <person name="Renner T."/>
            <person name="Rombauts S."/>
            <person name="Rushton P."/>
            <person name="Sanderfoot A."/>
            <person name="Schween G."/>
            <person name="Shiu S.-H."/>
            <person name="Stueber K."/>
            <person name="Theodoulou F.L."/>
            <person name="Tu H."/>
            <person name="Van de Peer Y."/>
            <person name="Verrier P.J."/>
            <person name="Waters E."/>
            <person name="Wood A."/>
            <person name="Yang L."/>
            <person name="Cove D."/>
            <person name="Cuming A."/>
            <person name="Hasebe M."/>
            <person name="Lucas S."/>
            <person name="Mishler D.B."/>
            <person name="Reski R."/>
            <person name="Grigoriev I."/>
            <person name="Quatrano R.S."/>
            <person name="Boore J.L."/>
        </authorList>
    </citation>
    <scope>NUCLEOTIDE SEQUENCE [LARGE SCALE GENOMIC DNA]</scope>
    <source>
        <strain evidence="1 2">cv. Gransden 2004</strain>
    </source>
</reference>
<dbReference type="AlphaFoldDB" id="A0A7I3ZAA6"/>
<dbReference type="Gramene" id="Pp3c7_21321V3.1">
    <property type="protein sequence ID" value="PAC:32923121.CDS.1"/>
    <property type="gene ID" value="Pp3c7_21321"/>
</dbReference>
<dbReference type="EMBL" id="ABEU02000007">
    <property type="status" value="NOT_ANNOTATED_CDS"/>
    <property type="molecule type" value="Genomic_DNA"/>
</dbReference>